<evidence type="ECO:0000256" key="2">
    <source>
        <dbReference type="ARBA" id="ARBA00004651"/>
    </source>
</evidence>
<dbReference type="EMBL" id="JAEDAH010000099">
    <property type="protein sequence ID" value="MCA6065170.1"/>
    <property type="molecule type" value="Genomic_DNA"/>
</dbReference>
<evidence type="ECO:0000313" key="20">
    <source>
        <dbReference type="EMBL" id="MCA6065170.1"/>
    </source>
</evidence>
<comment type="similarity">
    <text evidence="4 19">Belongs to the CobS family.</text>
</comment>
<evidence type="ECO:0000256" key="3">
    <source>
        <dbReference type="ARBA" id="ARBA00004663"/>
    </source>
</evidence>
<feature type="transmembrane region" description="Helical" evidence="19">
    <location>
        <begin position="197"/>
        <end position="225"/>
    </location>
</feature>
<dbReference type="RefSeq" id="WP_225676849.1">
    <property type="nucleotide sequence ID" value="NZ_JAEDAH010000099.1"/>
</dbReference>
<name>A0ABS7ZUB6_9GAMM</name>
<evidence type="ECO:0000256" key="12">
    <source>
        <dbReference type="ARBA" id="ARBA00022989"/>
    </source>
</evidence>
<organism evidence="20 21">
    <name type="scientific">Thalassolituus marinus</name>
    <dbReference type="NCBI Taxonomy" id="671053"/>
    <lineage>
        <taxon>Bacteria</taxon>
        <taxon>Pseudomonadati</taxon>
        <taxon>Pseudomonadota</taxon>
        <taxon>Gammaproteobacteria</taxon>
        <taxon>Oceanospirillales</taxon>
        <taxon>Oceanospirillaceae</taxon>
        <taxon>Thalassolituus</taxon>
    </lineage>
</organism>
<evidence type="ECO:0000256" key="5">
    <source>
        <dbReference type="ARBA" id="ARBA00013200"/>
    </source>
</evidence>
<evidence type="ECO:0000256" key="1">
    <source>
        <dbReference type="ARBA" id="ARBA00001946"/>
    </source>
</evidence>
<accession>A0ABS7ZUB6</accession>
<feature type="transmembrane region" description="Helical" evidence="19">
    <location>
        <begin position="149"/>
        <end position="177"/>
    </location>
</feature>
<feature type="transmembrane region" description="Helical" evidence="19">
    <location>
        <begin position="35"/>
        <end position="58"/>
    </location>
</feature>
<evidence type="ECO:0000256" key="19">
    <source>
        <dbReference type="HAMAP-Rule" id="MF_00719"/>
    </source>
</evidence>
<feature type="transmembrane region" description="Helical" evidence="19">
    <location>
        <begin position="65"/>
        <end position="85"/>
    </location>
</feature>
<comment type="caution">
    <text evidence="20">The sequence shown here is derived from an EMBL/GenBank/DDBJ whole genome shotgun (WGS) entry which is preliminary data.</text>
</comment>
<keyword evidence="7 19" id="KW-1003">Cell membrane</keyword>
<keyword evidence="12 19" id="KW-1133">Transmembrane helix</keyword>
<evidence type="ECO:0000256" key="16">
    <source>
        <dbReference type="ARBA" id="ARBA00032853"/>
    </source>
</evidence>
<dbReference type="EC" id="2.7.8.26" evidence="5 19"/>
<evidence type="ECO:0000256" key="9">
    <source>
        <dbReference type="ARBA" id="ARBA00022679"/>
    </source>
</evidence>
<sequence>MSRHWWAFWYAVVFLTRIPAPYLKRTDDQVAATSLLYYPLVGLLIGGCLLMLTLGTLFYNGEANLLLLAAILVTASTLLTGALHLDGLADSADAWVGGLGDRERTLAIMKDPQSGPLGVAAVVLALLLQTAALYALLDKASSTYVKNWDWLLLCGGLLLVPMLARASAIGLLATTPYVRANGLASALVAGASYRRVLLIGGVLSLLCAALLPAQALFIIALWITITAAARQMMMTRIGGCTGDTIGATIAAQEALLLAAIAL</sequence>
<comment type="catalytic activity">
    <reaction evidence="18 19">
        <text>alpha-ribazole 5'-phosphate + adenosylcob(III)inamide-GDP = adenosylcob(III)alamin 5'-phosphate + GMP + H(+)</text>
        <dbReference type="Rhea" id="RHEA:23560"/>
        <dbReference type="ChEBI" id="CHEBI:15378"/>
        <dbReference type="ChEBI" id="CHEBI:57918"/>
        <dbReference type="ChEBI" id="CHEBI:58115"/>
        <dbReference type="ChEBI" id="CHEBI:60487"/>
        <dbReference type="ChEBI" id="CHEBI:60493"/>
        <dbReference type="EC" id="2.7.8.26"/>
    </reaction>
</comment>
<comment type="subcellular location">
    <subcellularLocation>
        <location evidence="2 19">Cell membrane</location>
        <topology evidence="2 19">Multi-pass membrane protein</topology>
    </subcellularLocation>
</comment>
<feature type="transmembrane region" description="Helical" evidence="19">
    <location>
        <begin position="7"/>
        <end position="23"/>
    </location>
</feature>
<keyword evidence="9 19" id="KW-0808">Transferase</keyword>
<dbReference type="Proteomes" id="UP000714380">
    <property type="component" value="Unassembled WGS sequence"/>
</dbReference>
<proteinExistence type="inferred from homology"/>
<evidence type="ECO:0000313" key="21">
    <source>
        <dbReference type="Proteomes" id="UP000714380"/>
    </source>
</evidence>
<evidence type="ECO:0000256" key="7">
    <source>
        <dbReference type="ARBA" id="ARBA00022475"/>
    </source>
</evidence>
<comment type="catalytic activity">
    <reaction evidence="17 19">
        <text>alpha-ribazole + adenosylcob(III)inamide-GDP = adenosylcob(III)alamin + GMP + H(+)</text>
        <dbReference type="Rhea" id="RHEA:16049"/>
        <dbReference type="ChEBI" id="CHEBI:10329"/>
        <dbReference type="ChEBI" id="CHEBI:15378"/>
        <dbReference type="ChEBI" id="CHEBI:18408"/>
        <dbReference type="ChEBI" id="CHEBI:58115"/>
        <dbReference type="ChEBI" id="CHEBI:60487"/>
        <dbReference type="EC" id="2.7.8.26"/>
    </reaction>
</comment>
<reference evidence="20 21" key="1">
    <citation type="submission" date="2020-12" db="EMBL/GenBank/DDBJ databases">
        <title>Novel Thalassolituus-related marine hydrocarbonoclastic bacteria mediated algae-derived hydrocarbons mineralization in twilight zone of the northern South China Sea.</title>
        <authorList>
            <person name="Dong C."/>
        </authorList>
    </citation>
    <scope>NUCLEOTIDE SEQUENCE [LARGE SCALE GENOMIC DNA]</scope>
    <source>
        <strain evidence="20 21">IMCC1826</strain>
    </source>
</reference>
<evidence type="ECO:0000256" key="13">
    <source>
        <dbReference type="ARBA" id="ARBA00023136"/>
    </source>
</evidence>
<evidence type="ECO:0000256" key="17">
    <source>
        <dbReference type="ARBA" id="ARBA00048623"/>
    </source>
</evidence>
<evidence type="ECO:0000256" key="6">
    <source>
        <dbReference type="ARBA" id="ARBA00015850"/>
    </source>
</evidence>
<dbReference type="InterPro" id="IPR003805">
    <property type="entry name" value="CobS"/>
</dbReference>
<keyword evidence="10 19" id="KW-0812">Transmembrane</keyword>
<comment type="function">
    <text evidence="14 19">Joins adenosylcobinamide-GDP and alpha-ribazole to generate adenosylcobalamin (Ado-cobalamin). Also synthesizes adenosylcobalamin 5'-phosphate from adenosylcobinamide-GDP and alpha-ribazole 5'-phosphate.</text>
</comment>
<keyword evidence="21" id="KW-1185">Reference proteome</keyword>
<keyword evidence="8 19" id="KW-0169">Cobalamin biosynthesis</keyword>
<comment type="pathway">
    <text evidence="3 19">Cofactor biosynthesis; adenosylcobalamin biosynthesis; adenosylcobalamin from cob(II)yrinate a,c-diamide: step 7/7.</text>
</comment>
<gene>
    <name evidence="19" type="primary">cobS</name>
    <name evidence="20" type="ORF">I9W95_16335</name>
</gene>
<evidence type="ECO:0000256" key="18">
    <source>
        <dbReference type="ARBA" id="ARBA00049504"/>
    </source>
</evidence>
<comment type="cofactor">
    <cofactor evidence="1 19">
        <name>Mg(2+)</name>
        <dbReference type="ChEBI" id="CHEBI:18420"/>
    </cofactor>
</comment>
<dbReference type="PANTHER" id="PTHR34148:SF1">
    <property type="entry name" value="ADENOSYLCOBINAMIDE-GDP RIBAZOLETRANSFERASE"/>
    <property type="match status" value="1"/>
</dbReference>
<dbReference type="Pfam" id="PF02654">
    <property type="entry name" value="CobS"/>
    <property type="match status" value="1"/>
</dbReference>
<evidence type="ECO:0000256" key="10">
    <source>
        <dbReference type="ARBA" id="ARBA00022692"/>
    </source>
</evidence>
<evidence type="ECO:0000256" key="14">
    <source>
        <dbReference type="ARBA" id="ARBA00025228"/>
    </source>
</evidence>
<feature type="transmembrane region" description="Helical" evidence="19">
    <location>
        <begin position="117"/>
        <end position="137"/>
    </location>
</feature>
<evidence type="ECO:0000256" key="11">
    <source>
        <dbReference type="ARBA" id="ARBA00022842"/>
    </source>
</evidence>
<dbReference type="HAMAP" id="MF_00719">
    <property type="entry name" value="CobS"/>
    <property type="match status" value="1"/>
</dbReference>
<evidence type="ECO:0000256" key="15">
    <source>
        <dbReference type="ARBA" id="ARBA00032605"/>
    </source>
</evidence>
<dbReference type="PANTHER" id="PTHR34148">
    <property type="entry name" value="ADENOSYLCOBINAMIDE-GDP RIBAZOLETRANSFERASE"/>
    <property type="match status" value="1"/>
</dbReference>
<protein>
    <recommendedName>
        <fullName evidence="6 19">Adenosylcobinamide-GDP ribazoletransferase</fullName>
        <ecNumber evidence="5 19">2.7.8.26</ecNumber>
    </recommendedName>
    <alternativeName>
        <fullName evidence="16 19">Cobalamin synthase</fullName>
    </alternativeName>
    <alternativeName>
        <fullName evidence="15 19">Cobalamin-5'-phosphate synthase</fullName>
    </alternativeName>
</protein>
<keyword evidence="13 19" id="KW-0472">Membrane</keyword>
<evidence type="ECO:0000256" key="8">
    <source>
        <dbReference type="ARBA" id="ARBA00022573"/>
    </source>
</evidence>
<keyword evidence="11 19" id="KW-0460">Magnesium</keyword>
<evidence type="ECO:0000256" key="4">
    <source>
        <dbReference type="ARBA" id="ARBA00010561"/>
    </source>
</evidence>